<feature type="non-terminal residue" evidence="2">
    <location>
        <position position="1"/>
    </location>
</feature>
<sequence length="85" mass="9111">WGGSRVDRKSSRFAVRVPTTKGSPVHAPESARSSSVPRSAGLLVRSRAHSSATLPDRWWLASSRSSAVVFQRRNGKNSGSSCSSN</sequence>
<evidence type="ECO:0000256" key="1">
    <source>
        <dbReference type="SAM" id="MobiDB-lite"/>
    </source>
</evidence>
<name>A0A6J4VRB0_9BACT</name>
<evidence type="ECO:0000313" key="2">
    <source>
        <dbReference type="EMBL" id="CAA9580922.1"/>
    </source>
</evidence>
<feature type="compositionally biased region" description="Basic and acidic residues" evidence="1">
    <location>
        <begin position="1"/>
        <end position="10"/>
    </location>
</feature>
<gene>
    <name evidence="2" type="ORF">AVDCRST_MAG59-4789</name>
</gene>
<accession>A0A6J4VRB0</accession>
<dbReference type="AlphaFoldDB" id="A0A6J4VRB0"/>
<organism evidence="2">
    <name type="scientific">uncultured Thermomicrobiales bacterium</name>
    <dbReference type="NCBI Taxonomy" id="1645740"/>
    <lineage>
        <taxon>Bacteria</taxon>
        <taxon>Pseudomonadati</taxon>
        <taxon>Thermomicrobiota</taxon>
        <taxon>Thermomicrobia</taxon>
        <taxon>Thermomicrobiales</taxon>
        <taxon>environmental samples</taxon>
    </lineage>
</organism>
<protein>
    <submittedName>
        <fullName evidence="2">Uncharacterized protein</fullName>
    </submittedName>
</protein>
<reference evidence="2" key="1">
    <citation type="submission" date="2020-02" db="EMBL/GenBank/DDBJ databases">
        <authorList>
            <person name="Meier V. D."/>
        </authorList>
    </citation>
    <scope>NUCLEOTIDE SEQUENCE</scope>
    <source>
        <strain evidence="2">AVDCRST_MAG59</strain>
    </source>
</reference>
<proteinExistence type="predicted"/>
<dbReference type="EMBL" id="CADCWF010000343">
    <property type="protein sequence ID" value="CAA9580922.1"/>
    <property type="molecule type" value="Genomic_DNA"/>
</dbReference>
<feature type="region of interest" description="Disordered" evidence="1">
    <location>
        <begin position="1"/>
        <end position="39"/>
    </location>
</feature>
<feature type="non-terminal residue" evidence="2">
    <location>
        <position position="85"/>
    </location>
</feature>